<name>A0A2P2R2E7_RHIMU</name>
<dbReference type="AlphaFoldDB" id="A0A2P2R2E7"/>
<protein>
    <submittedName>
        <fullName evidence="1">Uncharacterized protein</fullName>
    </submittedName>
</protein>
<reference evidence="1" key="1">
    <citation type="submission" date="2018-02" db="EMBL/GenBank/DDBJ databases">
        <title>Rhizophora mucronata_Transcriptome.</title>
        <authorList>
            <person name="Meera S.P."/>
            <person name="Sreeshan A."/>
            <person name="Augustine A."/>
        </authorList>
    </citation>
    <scope>NUCLEOTIDE SEQUENCE</scope>
    <source>
        <tissue evidence="1">Leaf</tissue>
    </source>
</reference>
<evidence type="ECO:0000313" key="1">
    <source>
        <dbReference type="EMBL" id="MBX73361.1"/>
    </source>
</evidence>
<proteinExistence type="predicted"/>
<sequence length="38" mass="4103">MQLVNKAGIQNNSVLIVKKTPTRTKATKHIVEVKGSAV</sequence>
<accession>A0A2P2R2E7</accession>
<dbReference type="EMBL" id="GGEC01092877">
    <property type="protein sequence ID" value="MBX73361.1"/>
    <property type="molecule type" value="Transcribed_RNA"/>
</dbReference>
<organism evidence="1">
    <name type="scientific">Rhizophora mucronata</name>
    <name type="common">Asiatic mangrove</name>
    <dbReference type="NCBI Taxonomy" id="61149"/>
    <lineage>
        <taxon>Eukaryota</taxon>
        <taxon>Viridiplantae</taxon>
        <taxon>Streptophyta</taxon>
        <taxon>Embryophyta</taxon>
        <taxon>Tracheophyta</taxon>
        <taxon>Spermatophyta</taxon>
        <taxon>Magnoliopsida</taxon>
        <taxon>eudicotyledons</taxon>
        <taxon>Gunneridae</taxon>
        <taxon>Pentapetalae</taxon>
        <taxon>rosids</taxon>
        <taxon>fabids</taxon>
        <taxon>Malpighiales</taxon>
        <taxon>Rhizophoraceae</taxon>
        <taxon>Rhizophora</taxon>
    </lineage>
</organism>